<dbReference type="EMBL" id="QRVP01000007">
    <property type="protein sequence ID" value="RGS54894.1"/>
    <property type="molecule type" value="Genomic_DNA"/>
</dbReference>
<dbReference type="SUPFAM" id="SSF46689">
    <property type="entry name" value="Homeodomain-like"/>
    <property type="match status" value="1"/>
</dbReference>
<dbReference type="EMBL" id="QSTL01000041">
    <property type="protein sequence ID" value="RGM50829.1"/>
    <property type="molecule type" value="Genomic_DNA"/>
</dbReference>
<feature type="coiled-coil region" evidence="1">
    <location>
        <begin position="72"/>
        <end position="99"/>
    </location>
</feature>
<evidence type="ECO:0000313" key="8">
    <source>
        <dbReference type="EMBL" id="MDU0244100.1"/>
    </source>
</evidence>
<dbReference type="EMBL" id="AP019724">
    <property type="protein sequence ID" value="BBK85832.1"/>
    <property type="molecule type" value="Genomic_DNA"/>
</dbReference>
<dbReference type="Proteomes" id="UP001215818">
    <property type="component" value="Unassembled WGS sequence"/>
</dbReference>
<dbReference type="KEGG" id="bun:Bun01g_04750"/>
<reference evidence="17 18" key="2">
    <citation type="submission" date="2018-08" db="EMBL/GenBank/DDBJ databases">
        <title>A genome reference for cultivated species of the human gut microbiota.</title>
        <authorList>
            <person name="Zou Y."/>
            <person name="Xue W."/>
            <person name="Luo G."/>
        </authorList>
    </citation>
    <scope>NUCLEOTIDE SEQUENCE [LARGE SCALE GENOMIC DNA]</scope>
    <source>
        <strain evidence="12 20">AF17-20</strain>
        <strain evidence="11 22">AF21-53</strain>
        <strain evidence="15 21">AM27-46</strain>
        <strain evidence="14 19">AM29-12AC</strain>
        <strain evidence="13 23">AM39-1</strain>
        <strain evidence="10 17">OM07-9</strain>
        <strain evidence="9 18">TM10-17</strain>
    </source>
</reference>
<evidence type="ECO:0000313" key="16">
    <source>
        <dbReference type="Proteomes" id="UP000095766"/>
    </source>
</evidence>
<evidence type="ECO:0000313" key="23">
    <source>
        <dbReference type="Proteomes" id="UP000286114"/>
    </source>
</evidence>
<evidence type="ECO:0000313" key="21">
    <source>
        <dbReference type="Proteomes" id="UP000284640"/>
    </source>
</evidence>
<reference evidence="2 24" key="4">
    <citation type="submission" date="2019-06" db="EMBL/GenBank/DDBJ databases">
        <title>Complete genome sequence of Bacteroides uniformis NBRC 113350.</title>
        <authorList>
            <person name="Miura T."/>
            <person name="Furukawa M."/>
            <person name="Shimamura M."/>
            <person name="Ohyama Y."/>
            <person name="Yamazoe A."/>
            <person name="Kawasaki H."/>
        </authorList>
    </citation>
    <scope>NUCLEOTIDE SEQUENCE [LARGE SCALE GENOMIC DNA]</scope>
    <source>
        <strain evidence="2 24">NBRC 113350</strain>
    </source>
</reference>
<evidence type="ECO:0000313" key="14">
    <source>
        <dbReference type="EMBL" id="RHE18303.1"/>
    </source>
</evidence>
<dbReference type="Pfam" id="PF01527">
    <property type="entry name" value="HTH_Tnp_1"/>
    <property type="match status" value="1"/>
</dbReference>
<dbReference type="AlphaFoldDB" id="A0A174TTD1"/>
<dbReference type="InterPro" id="IPR009057">
    <property type="entry name" value="Homeodomain-like_sf"/>
</dbReference>
<evidence type="ECO:0000256" key="1">
    <source>
        <dbReference type="SAM" id="Coils"/>
    </source>
</evidence>
<evidence type="ECO:0000313" key="3">
    <source>
        <dbReference type="EMBL" id="BBK86105.1"/>
    </source>
</evidence>
<protein>
    <submittedName>
        <fullName evidence="4">Transposase</fullName>
    </submittedName>
</protein>
<dbReference type="GeneID" id="99749993"/>
<evidence type="ECO:0000313" key="10">
    <source>
        <dbReference type="EMBL" id="RGM50829.1"/>
    </source>
</evidence>
<dbReference type="Proteomes" id="UP000286114">
    <property type="component" value="Unassembled WGS sequence"/>
</dbReference>
<dbReference type="Proteomes" id="UP000263754">
    <property type="component" value="Unassembled WGS sequence"/>
</dbReference>
<evidence type="ECO:0000313" key="9">
    <source>
        <dbReference type="EMBL" id="RGI73857.1"/>
    </source>
</evidence>
<dbReference type="EMBL" id="QSOF01000022">
    <property type="protein sequence ID" value="RGI73857.1"/>
    <property type="molecule type" value="Genomic_DNA"/>
</dbReference>
<evidence type="ECO:0000313" key="22">
    <source>
        <dbReference type="Proteomes" id="UP000285283"/>
    </source>
</evidence>
<dbReference type="EMBL" id="QSKL01000062">
    <property type="protein sequence ID" value="RHE53968.1"/>
    <property type="molecule type" value="Genomic_DNA"/>
</dbReference>
<dbReference type="RefSeq" id="WP_005829611.1">
    <property type="nucleotide sequence ID" value="NZ_AP019724.1"/>
</dbReference>
<dbReference type="KEGG" id="bun:Bun01g_02020"/>
<evidence type="ECO:0000313" key="18">
    <source>
        <dbReference type="Proteomes" id="UP000263754"/>
    </source>
</evidence>
<sequence length="126" mass="14682">MTSKRKLYREDEKLFFLHSYYQSGMSKHAFCRAHGICCPALLNSWIKKYSNLAEELSLPSEQESPDMSNRSKEAYKDENAQLKKRIKELEKALSFSKLETEARELMITRAEELFNIPIRKKSGAKS</sequence>
<reference evidence="5 25" key="3">
    <citation type="journal article" date="2019" name="Nat. Med.">
        <title>A library of human gut bacterial isolates paired with longitudinal multiomics data enables mechanistic microbiome research.</title>
        <authorList>
            <person name="Poyet M."/>
            <person name="Groussin M."/>
            <person name="Gibbons S.M."/>
            <person name="Avila-Pacheco J."/>
            <person name="Jiang X."/>
            <person name="Kearney S.M."/>
            <person name="Perrotta A.R."/>
            <person name="Berdy B."/>
            <person name="Zhao S."/>
            <person name="Lieberman T.D."/>
            <person name="Swanson P.K."/>
            <person name="Smith M."/>
            <person name="Roesemann S."/>
            <person name="Alexander J.E."/>
            <person name="Rich S.A."/>
            <person name="Livny J."/>
            <person name="Vlamakis H."/>
            <person name="Clish C."/>
            <person name="Bullock K."/>
            <person name="Deik A."/>
            <person name="Scott J."/>
            <person name="Pierce K.A."/>
            <person name="Xavier R.J."/>
            <person name="Alm E.J."/>
        </authorList>
    </citation>
    <scope>NUCLEOTIDE SEQUENCE [LARGE SCALE GENOMIC DNA]</scope>
    <source>
        <strain evidence="5 25">BIOML-A27</strain>
    </source>
</reference>
<dbReference type="InterPro" id="IPR002514">
    <property type="entry name" value="Transposase_8"/>
</dbReference>
<organism evidence="4 16">
    <name type="scientific">Bacteroides uniformis</name>
    <dbReference type="NCBI Taxonomy" id="820"/>
    <lineage>
        <taxon>Bacteria</taxon>
        <taxon>Pseudomonadati</taxon>
        <taxon>Bacteroidota</taxon>
        <taxon>Bacteroidia</taxon>
        <taxon>Bacteroidales</taxon>
        <taxon>Bacteroidaceae</taxon>
        <taxon>Bacteroides</taxon>
    </lineage>
</organism>
<evidence type="ECO:0000313" key="12">
    <source>
        <dbReference type="EMBL" id="RGU35301.1"/>
    </source>
</evidence>
<dbReference type="EMBL" id="QSJZ01000027">
    <property type="protein sequence ID" value="RHE18303.1"/>
    <property type="molecule type" value="Genomic_DNA"/>
</dbReference>
<accession>A0A174TTD1</accession>
<dbReference type="Proteomes" id="UP000284640">
    <property type="component" value="Unassembled WGS sequence"/>
</dbReference>
<evidence type="ECO:0000313" key="4">
    <source>
        <dbReference type="EMBL" id="CUQ13122.1"/>
    </source>
</evidence>
<evidence type="ECO:0000313" key="26">
    <source>
        <dbReference type="Proteomes" id="UP001215818"/>
    </source>
</evidence>
<dbReference type="GO" id="GO:0004803">
    <property type="term" value="F:transposase activity"/>
    <property type="evidence" value="ECO:0007669"/>
    <property type="project" value="InterPro"/>
</dbReference>
<dbReference type="EMBL" id="QRXV01000028">
    <property type="protein sequence ID" value="RGU35301.1"/>
    <property type="molecule type" value="Genomic_DNA"/>
</dbReference>
<dbReference type="EMBL" id="CZAO01000017">
    <property type="protein sequence ID" value="CUQ13122.1"/>
    <property type="molecule type" value="Genomic_DNA"/>
</dbReference>
<reference evidence="4 16" key="1">
    <citation type="submission" date="2015-09" db="EMBL/GenBank/DDBJ databases">
        <authorList>
            <consortium name="Pathogen Informatics"/>
        </authorList>
    </citation>
    <scope>NUCLEOTIDE SEQUENCE [LARGE SCALE GENOMIC DNA]</scope>
    <source>
        <strain evidence="4 16">2789STDY5834898</strain>
    </source>
</reference>
<dbReference type="EMBL" id="QSHA01000033">
    <property type="protein sequence ID" value="RHB67621.1"/>
    <property type="molecule type" value="Genomic_DNA"/>
</dbReference>
<dbReference type="GO" id="GO:0003677">
    <property type="term" value="F:DNA binding"/>
    <property type="evidence" value="ECO:0007669"/>
    <property type="project" value="InterPro"/>
</dbReference>
<evidence type="ECO:0000313" key="7">
    <source>
        <dbReference type="EMBL" id="MDC1882426.1"/>
    </source>
</evidence>
<name>A0A174TTD1_BACUN</name>
<dbReference type="Proteomes" id="UP000283601">
    <property type="component" value="Unassembled WGS sequence"/>
</dbReference>
<dbReference type="Proteomes" id="UP000284022">
    <property type="component" value="Unassembled WGS sequence"/>
</dbReference>
<evidence type="ECO:0000313" key="2">
    <source>
        <dbReference type="EMBL" id="BBK85832.1"/>
    </source>
</evidence>
<dbReference type="EMBL" id="JAQNSG010000047">
    <property type="protein sequence ID" value="MDC1882426.1"/>
    <property type="molecule type" value="Genomic_DNA"/>
</dbReference>
<gene>
    <name evidence="2" type="ORF">Bun01g_02020</name>
    <name evidence="3" type="ORF">Bun01g_04750</name>
    <name evidence="15" type="ORF">DW729_20155</name>
    <name evidence="14" type="ORF">DW758_20015</name>
    <name evidence="13" type="ORF">DW873_18980</name>
    <name evidence="12" type="ORF">DWW83_19865</name>
    <name evidence="11" type="ORF">DWX87_10090</name>
    <name evidence="10" type="ORF">DXC07_19740</name>
    <name evidence="9" type="ORF">DXD90_15040</name>
    <name evidence="4" type="ORF">ERS852510_03261</name>
    <name evidence="5" type="ORF">GAQ59_11870</name>
    <name evidence="6" type="ORF">POY73_19525</name>
    <name evidence="7" type="ORF">POZ24_20820</name>
    <name evidence="8" type="ORF">RVH16_05120</name>
</gene>
<evidence type="ECO:0000313" key="5">
    <source>
        <dbReference type="EMBL" id="KAB4169199.1"/>
    </source>
</evidence>
<evidence type="ECO:0000313" key="25">
    <source>
        <dbReference type="Proteomes" id="UP000433928"/>
    </source>
</evidence>
<evidence type="ECO:0000313" key="11">
    <source>
        <dbReference type="EMBL" id="RGS54894.1"/>
    </source>
</evidence>
<dbReference type="Proteomes" id="UP000095766">
    <property type="component" value="Unassembled WGS sequence"/>
</dbReference>
<dbReference type="Proteomes" id="UP000320533">
    <property type="component" value="Chromosome"/>
</dbReference>
<dbReference type="EMBL" id="WCUG01000009">
    <property type="protein sequence ID" value="KAB4169199.1"/>
    <property type="molecule type" value="Genomic_DNA"/>
</dbReference>
<dbReference type="Proteomes" id="UP001213309">
    <property type="component" value="Unassembled WGS sequence"/>
</dbReference>
<dbReference type="Proteomes" id="UP000261295">
    <property type="component" value="Unassembled WGS sequence"/>
</dbReference>
<reference evidence="6 26" key="5">
    <citation type="submission" date="2022-10" db="EMBL/GenBank/DDBJ databases">
        <title>Human gut microbiome strain richness.</title>
        <authorList>
            <person name="Chen-Liaw A."/>
        </authorList>
    </citation>
    <scope>NUCLEOTIDE SEQUENCE [LARGE SCALE GENOMIC DNA]</scope>
    <source>
        <strain evidence="7">1001713st2_A4_1001713B170214_170313</strain>
        <strain evidence="6 26">D53st1_B1_D53t1_180928</strain>
    </source>
</reference>
<evidence type="ECO:0000313" key="6">
    <source>
        <dbReference type="EMBL" id="MDC1796309.1"/>
    </source>
</evidence>
<dbReference type="EMBL" id="JAQNRK010000045">
    <property type="protein sequence ID" value="MDC1796309.1"/>
    <property type="molecule type" value="Genomic_DNA"/>
</dbReference>
<dbReference type="EMBL" id="AP019724">
    <property type="protein sequence ID" value="BBK86105.1"/>
    <property type="molecule type" value="Genomic_DNA"/>
</dbReference>
<reference evidence="8" key="6">
    <citation type="submission" date="2023-10" db="EMBL/GenBank/DDBJ databases">
        <title>Genome of Potential pathogenic bacteria in Crohn's disease.</title>
        <authorList>
            <person name="Rodriguez-Palacios A."/>
        </authorList>
    </citation>
    <scope>NUCLEOTIDE SEQUENCE</scope>
    <source>
        <strain evidence="8">CavFT-hAR50</strain>
    </source>
</reference>
<evidence type="ECO:0000313" key="15">
    <source>
        <dbReference type="EMBL" id="RHE53968.1"/>
    </source>
</evidence>
<evidence type="ECO:0000313" key="24">
    <source>
        <dbReference type="Proteomes" id="UP000320533"/>
    </source>
</evidence>
<dbReference type="Proteomes" id="UP000433928">
    <property type="component" value="Unassembled WGS sequence"/>
</dbReference>
<evidence type="ECO:0000313" key="13">
    <source>
        <dbReference type="EMBL" id="RHB67621.1"/>
    </source>
</evidence>
<evidence type="ECO:0000313" key="20">
    <source>
        <dbReference type="Proteomes" id="UP000284022"/>
    </source>
</evidence>
<evidence type="ECO:0000313" key="19">
    <source>
        <dbReference type="Proteomes" id="UP000283601"/>
    </source>
</evidence>
<proteinExistence type="predicted"/>
<dbReference type="GO" id="GO:0006313">
    <property type="term" value="P:DNA transposition"/>
    <property type="evidence" value="ECO:0007669"/>
    <property type="project" value="InterPro"/>
</dbReference>
<dbReference type="Proteomes" id="UP001181247">
    <property type="component" value="Unassembled WGS sequence"/>
</dbReference>
<dbReference type="EMBL" id="JAWDEU010000002">
    <property type="protein sequence ID" value="MDU0244100.1"/>
    <property type="molecule type" value="Genomic_DNA"/>
</dbReference>
<keyword evidence="1" id="KW-0175">Coiled coil</keyword>
<dbReference type="Proteomes" id="UP000285283">
    <property type="component" value="Unassembled WGS sequence"/>
</dbReference>
<evidence type="ECO:0000313" key="17">
    <source>
        <dbReference type="Proteomes" id="UP000261295"/>
    </source>
</evidence>